<organism evidence="3 4">
    <name type="scientific">Neobacillus novalis</name>
    <dbReference type="NCBI Taxonomy" id="220687"/>
    <lineage>
        <taxon>Bacteria</taxon>
        <taxon>Bacillati</taxon>
        <taxon>Bacillota</taxon>
        <taxon>Bacilli</taxon>
        <taxon>Bacillales</taxon>
        <taxon>Bacillaceae</taxon>
        <taxon>Neobacillus</taxon>
    </lineage>
</organism>
<feature type="domain" description="Activator of Hsp90 ATPase homologue 1/2-like C-terminal" evidence="2">
    <location>
        <begin position="15"/>
        <end position="137"/>
    </location>
</feature>
<evidence type="ECO:0000313" key="4">
    <source>
        <dbReference type="Proteomes" id="UP001178288"/>
    </source>
</evidence>
<gene>
    <name evidence="3" type="ORF">QNH39_25030</name>
</gene>
<comment type="similarity">
    <text evidence="1">Belongs to the AHA1 family.</text>
</comment>
<dbReference type="KEGG" id="nnv:QNH39_25030"/>
<dbReference type="CDD" id="cd08897">
    <property type="entry name" value="SRPBCC_CalC_Aha1-like_4"/>
    <property type="match status" value="1"/>
</dbReference>
<dbReference type="EMBL" id="CP126114">
    <property type="protein sequence ID" value="WHY85825.1"/>
    <property type="molecule type" value="Genomic_DNA"/>
</dbReference>
<sequence>METSNKVTVETTVQAPVEKVWEYWTEPTHIKKWNSASDDWHTPIAENDLRAGGKFHSRMEAKDGSFGFDFGGTYDEVKLHEVIAYTLGDGRKVNITFKGQDNKTEVIETFDAETTNPVEFQQQGWQAILDNFKKYAEQTSI</sequence>
<name>A0AA95MPZ0_9BACI</name>
<proteinExistence type="inferred from homology"/>
<dbReference type="Proteomes" id="UP001178288">
    <property type="component" value="Chromosome"/>
</dbReference>
<keyword evidence="4" id="KW-1185">Reference proteome</keyword>
<dbReference type="Gene3D" id="3.30.530.20">
    <property type="match status" value="1"/>
</dbReference>
<dbReference type="SUPFAM" id="SSF55961">
    <property type="entry name" value="Bet v1-like"/>
    <property type="match status" value="1"/>
</dbReference>
<dbReference type="RefSeq" id="WP_066092900.1">
    <property type="nucleotide sequence ID" value="NZ_CP126114.1"/>
</dbReference>
<protein>
    <submittedName>
        <fullName evidence="3">SRPBCC family protein</fullName>
    </submittedName>
</protein>
<dbReference type="AlphaFoldDB" id="A0AA95MPZ0"/>
<reference evidence="3" key="1">
    <citation type="submission" date="2023-05" db="EMBL/GenBank/DDBJ databases">
        <title>Comparative genomics of Bacillaceae isolates and their secondary metabolite potential.</title>
        <authorList>
            <person name="Song L."/>
            <person name="Nielsen L.J."/>
            <person name="Mohite O."/>
            <person name="Xu X."/>
            <person name="Weber T."/>
            <person name="Kovacs A.T."/>
        </authorList>
    </citation>
    <scope>NUCLEOTIDE SEQUENCE</scope>
    <source>
        <strain evidence="3">XLM17</strain>
    </source>
</reference>
<dbReference type="Pfam" id="PF08327">
    <property type="entry name" value="AHSA1"/>
    <property type="match status" value="1"/>
</dbReference>
<evidence type="ECO:0000256" key="1">
    <source>
        <dbReference type="ARBA" id="ARBA00006817"/>
    </source>
</evidence>
<accession>A0AA95MPZ0</accession>
<dbReference type="InterPro" id="IPR023393">
    <property type="entry name" value="START-like_dom_sf"/>
</dbReference>
<evidence type="ECO:0000313" key="3">
    <source>
        <dbReference type="EMBL" id="WHY85825.1"/>
    </source>
</evidence>
<evidence type="ECO:0000259" key="2">
    <source>
        <dbReference type="Pfam" id="PF08327"/>
    </source>
</evidence>
<dbReference type="InterPro" id="IPR013538">
    <property type="entry name" value="ASHA1/2-like_C"/>
</dbReference>